<accession>A0A0B7N5U7</accession>
<proteinExistence type="predicted"/>
<reference evidence="1 2" key="1">
    <citation type="submission" date="2014-09" db="EMBL/GenBank/DDBJ databases">
        <authorList>
            <person name="Ellenberger Sabrina"/>
        </authorList>
    </citation>
    <scope>NUCLEOTIDE SEQUENCE [LARGE SCALE GENOMIC DNA]</scope>
    <source>
        <strain evidence="1 2">CBS 412.66</strain>
    </source>
</reference>
<protein>
    <submittedName>
        <fullName evidence="1">Uncharacterized protein</fullName>
    </submittedName>
</protein>
<organism evidence="1 2">
    <name type="scientific">Parasitella parasitica</name>
    <dbReference type="NCBI Taxonomy" id="35722"/>
    <lineage>
        <taxon>Eukaryota</taxon>
        <taxon>Fungi</taxon>
        <taxon>Fungi incertae sedis</taxon>
        <taxon>Mucoromycota</taxon>
        <taxon>Mucoromycotina</taxon>
        <taxon>Mucoromycetes</taxon>
        <taxon>Mucorales</taxon>
        <taxon>Mucorineae</taxon>
        <taxon>Mucoraceae</taxon>
        <taxon>Parasitella</taxon>
    </lineage>
</organism>
<evidence type="ECO:0000313" key="2">
    <source>
        <dbReference type="Proteomes" id="UP000054107"/>
    </source>
</evidence>
<evidence type="ECO:0000313" key="1">
    <source>
        <dbReference type="EMBL" id="CEP10818.1"/>
    </source>
</evidence>
<dbReference type="OrthoDB" id="2399838at2759"/>
<dbReference type="Proteomes" id="UP000054107">
    <property type="component" value="Unassembled WGS sequence"/>
</dbReference>
<keyword evidence="2" id="KW-1185">Reference proteome</keyword>
<dbReference type="AlphaFoldDB" id="A0A0B7N5U7"/>
<dbReference type="EMBL" id="LN725377">
    <property type="protein sequence ID" value="CEP10818.1"/>
    <property type="molecule type" value="Genomic_DNA"/>
</dbReference>
<gene>
    <name evidence="1" type="primary">PARPA_04600.1 scaffold 14651</name>
</gene>
<sequence>MSSTERSRIEKAVSFNDIEAEALVNVQGSSVEVLSFKTDDKTYTIDVDLQRNIMLSCTCMDFIINKASLLEYTKRRNEEQVANATSVREEERQEILHNSLQSAGSITSSMSEYAPELTEANYGVAAGPHMSRWAEYLRRIFNEMKSYTV</sequence>
<name>A0A0B7N5U7_9FUNG</name>